<dbReference type="InterPro" id="IPR036890">
    <property type="entry name" value="HATPase_C_sf"/>
</dbReference>
<dbReference type="RefSeq" id="WP_377349980.1">
    <property type="nucleotide sequence ID" value="NZ_JBHLTP010000013.1"/>
</dbReference>
<keyword evidence="5 10" id="KW-0418">Kinase</keyword>
<feature type="transmembrane region" description="Helical" evidence="8">
    <location>
        <begin position="273"/>
        <end position="294"/>
    </location>
</feature>
<feature type="transmembrane region" description="Helical" evidence="8">
    <location>
        <begin position="341"/>
        <end position="359"/>
    </location>
</feature>
<evidence type="ECO:0000313" key="11">
    <source>
        <dbReference type="Proteomes" id="UP001589836"/>
    </source>
</evidence>
<dbReference type="CDD" id="cd16917">
    <property type="entry name" value="HATPase_UhpB-NarQ-NarX-like"/>
    <property type="match status" value="1"/>
</dbReference>
<feature type="transmembrane region" description="Helical" evidence="8">
    <location>
        <begin position="300"/>
        <end position="321"/>
    </location>
</feature>
<dbReference type="SMART" id="SM00387">
    <property type="entry name" value="HATPase_c"/>
    <property type="match status" value="1"/>
</dbReference>
<sequence length="778" mass="90300">MTDLQKRRIVVSTITVVVLVLGFFLAYTTMNKSFTGINAEKQEDVWVITNIDEMGWAWHQNIEVGDHILSINGKRPGVHKPMKRYGVIGSLDELVLQRNGIEVTYEPEKKFYSKTIVYHNILPFVVFLILFSFSIILYRKKKEDKAAVLLIAFLLAVGFGYLSAAASARTEMLARIINGISLLMIPVLLMHYYHAYFSKYNILLFPKKLLALLYSLNMVVVLMDTVYIYLPVSGFYAIIRHTQLAVFSMEVLGCLSILLYYYFRYKGTVHKPVFQNTIFAIIVSFVPFILFTAIPSTLLGINILPASVTASCLIFLPIFFLYQVLTNSLFDVDFINSRLRYYSFISFILTSIIIGMLVIMTSFTILQWIRISIILYIAIIAFFYMEERLNLRRRLFGENFNFQISLDQFSNDISKMLKREELDDRLIQEVRTVLPVNGVALLECQKGHSRVHMIKGDQMYPEHSLSKLCSEYGAFMRPRKSFQLDKGRCYVISEMRNSLHILWVDQKMNHTPFNKDERRWLKTLVHYTSIVYENFQLMENVTEELKESMYNNAETPSWMTRLLFNLSEKERARLASDLHDEALQEQLVWYRRVEGLLEKDTLPEDVHGDLAEVKEGLLDVVTQIRETCTFLRPPFLKESGIVEALSYLIDHYRLRCDFLIELDATQFHLELDHEHALTLYRIVQELLNNATKHSKATRIEFDLKNEGDMVILNYKDDGIGVPESEWSKKHTDSMGLAGIRQRVKSLEGDVEFYSPEEGGFEIAVVLQESTQKNFFQVM</sequence>
<comment type="catalytic activity">
    <reaction evidence="1">
        <text>ATP + protein L-histidine = ADP + protein N-phospho-L-histidine.</text>
        <dbReference type="EC" id="2.7.13.3"/>
    </reaction>
</comment>
<keyword evidence="8" id="KW-1133">Transmembrane helix</keyword>
<dbReference type="InterPro" id="IPR003594">
    <property type="entry name" value="HATPase_dom"/>
</dbReference>
<dbReference type="PANTHER" id="PTHR24421">
    <property type="entry name" value="NITRATE/NITRITE SENSOR PROTEIN NARX-RELATED"/>
    <property type="match status" value="1"/>
</dbReference>
<keyword evidence="8" id="KW-0472">Membrane</keyword>
<accession>A0ABV6LRV8</accession>
<feature type="transmembrane region" description="Helical" evidence="8">
    <location>
        <begin position="176"/>
        <end position="197"/>
    </location>
</feature>
<evidence type="ECO:0000256" key="6">
    <source>
        <dbReference type="ARBA" id="ARBA00022840"/>
    </source>
</evidence>
<dbReference type="Proteomes" id="UP001589836">
    <property type="component" value="Unassembled WGS sequence"/>
</dbReference>
<keyword evidence="4" id="KW-0547">Nucleotide-binding</keyword>
<dbReference type="InterPro" id="IPR050482">
    <property type="entry name" value="Sensor_HK_TwoCompSys"/>
</dbReference>
<protein>
    <recommendedName>
        <fullName evidence="2">histidine kinase</fullName>
        <ecNumber evidence="2">2.7.13.3</ecNumber>
    </recommendedName>
</protein>
<evidence type="ECO:0000256" key="2">
    <source>
        <dbReference type="ARBA" id="ARBA00012438"/>
    </source>
</evidence>
<keyword evidence="11" id="KW-1185">Reference proteome</keyword>
<gene>
    <name evidence="10" type="ORF">ACFFGV_16220</name>
</gene>
<evidence type="ECO:0000259" key="9">
    <source>
        <dbReference type="PROSITE" id="PS50109"/>
    </source>
</evidence>
<feature type="transmembrane region" description="Helical" evidence="8">
    <location>
        <begin position="242"/>
        <end position="261"/>
    </location>
</feature>
<evidence type="ECO:0000256" key="5">
    <source>
        <dbReference type="ARBA" id="ARBA00022777"/>
    </source>
</evidence>
<keyword evidence="6" id="KW-0067">ATP-binding</keyword>
<dbReference type="PANTHER" id="PTHR24421:SF60">
    <property type="entry name" value="SENSOR HISTIDINE KINASE COMP"/>
    <property type="match status" value="1"/>
</dbReference>
<feature type="transmembrane region" description="Helical" evidence="8">
    <location>
        <begin position="116"/>
        <end position="139"/>
    </location>
</feature>
<dbReference type="Gene3D" id="3.30.565.10">
    <property type="entry name" value="Histidine kinase-like ATPase, C-terminal domain"/>
    <property type="match status" value="1"/>
</dbReference>
<dbReference type="GO" id="GO:0016301">
    <property type="term" value="F:kinase activity"/>
    <property type="evidence" value="ECO:0007669"/>
    <property type="project" value="UniProtKB-KW"/>
</dbReference>
<dbReference type="InterPro" id="IPR036034">
    <property type="entry name" value="PDZ_sf"/>
</dbReference>
<evidence type="ECO:0000256" key="3">
    <source>
        <dbReference type="ARBA" id="ARBA00022679"/>
    </source>
</evidence>
<evidence type="ECO:0000256" key="8">
    <source>
        <dbReference type="SAM" id="Phobius"/>
    </source>
</evidence>
<dbReference type="SUPFAM" id="SSF50156">
    <property type="entry name" value="PDZ domain-like"/>
    <property type="match status" value="1"/>
</dbReference>
<evidence type="ECO:0000256" key="4">
    <source>
        <dbReference type="ARBA" id="ARBA00022741"/>
    </source>
</evidence>
<evidence type="ECO:0000256" key="7">
    <source>
        <dbReference type="ARBA" id="ARBA00023012"/>
    </source>
</evidence>
<dbReference type="Pfam" id="PF02518">
    <property type="entry name" value="HATPase_c"/>
    <property type="match status" value="1"/>
</dbReference>
<dbReference type="InterPro" id="IPR005467">
    <property type="entry name" value="His_kinase_dom"/>
</dbReference>
<comment type="caution">
    <text evidence="10">The sequence shown here is derived from an EMBL/GenBank/DDBJ whole genome shotgun (WGS) entry which is preliminary data.</text>
</comment>
<evidence type="ECO:0000313" key="10">
    <source>
        <dbReference type="EMBL" id="MFC0525127.1"/>
    </source>
</evidence>
<feature type="transmembrane region" description="Helical" evidence="8">
    <location>
        <begin position="209"/>
        <end position="230"/>
    </location>
</feature>
<keyword evidence="3" id="KW-0808">Transferase</keyword>
<keyword evidence="8" id="KW-0812">Transmembrane</keyword>
<keyword evidence="7" id="KW-0902">Two-component regulatory system</keyword>
<name>A0ABV6LRV8_9BACI</name>
<organism evidence="10 11">
    <name type="scientific">Pontibacillus salicampi</name>
    <dbReference type="NCBI Taxonomy" id="1449801"/>
    <lineage>
        <taxon>Bacteria</taxon>
        <taxon>Bacillati</taxon>
        <taxon>Bacillota</taxon>
        <taxon>Bacilli</taxon>
        <taxon>Bacillales</taxon>
        <taxon>Bacillaceae</taxon>
        <taxon>Pontibacillus</taxon>
    </lineage>
</organism>
<reference evidence="10 11" key="1">
    <citation type="submission" date="2024-09" db="EMBL/GenBank/DDBJ databases">
        <authorList>
            <person name="Sun Q."/>
            <person name="Mori K."/>
        </authorList>
    </citation>
    <scope>NUCLEOTIDE SEQUENCE [LARGE SCALE GENOMIC DNA]</scope>
    <source>
        <strain evidence="10 11">NCAIM B.02529</strain>
    </source>
</reference>
<dbReference type="EC" id="2.7.13.3" evidence="2"/>
<dbReference type="SUPFAM" id="SSF55874">
    <property type="entry name" value="ATPase domain of HSP90 chaperone/DNA topoisomerase II/histidine kinase"/>
    <property type="match status" value="1"/>
</dbReference>
<dbReference type="PROSITE" id="PS50109">
    <property type="entry name" value="HIS_KIN"/>
    <property type="match status" value="1"/>
</dbReference>
<feature type="transmembrane region" description="Helical" evidence="8">
    <location>
        <begin position="146"/>
        <end position="164"/>
    </location>
</feature>
<evidence type="ECO:0000256" key="1">
    <source>
        <dbReference type="ARBA" id="ARBA00000085"/>
    </source>
</evidence>
<feature type="domain" description="Histidine kinase" evidence="9">
    <location>
        <begin position="679"/>
        <end position="770"/>
    </location>
</feature>
<feature type="transmembrane region" description="Helical" evidence="8">
    <location>
        <begin position="365"/>
        <end position="385"/>
    </location>
</feature>
<feature type="transmembrane region" description="Helical" evidence="8">
    <location>
        <begin position="9"/>
        <end position="27"/>
    </location>
</feature>
<dbReference type="Pfam" id="PF07730">
    <property type="entry name" value="HisKA_3"/>
    <property type="match status" value="1"/>
</dbReference>
<dbReference type="EMBL" id="JBHLTP010000013">
    <property type="protein sequence ID" value="MFC0525127.1"/>
    <property type="molecule type" value="Genomic_DNA"/>
</dbReference>
<proteinExistence type="predicted"/>
<dbReference type="InterPro" id="IPR011712">
    <property type="entry name" value="Sig_transdc_His_kin_sub3_dim/P"/>
</dbReference>